<dbReference type="Proteomes" id="UP000250235">
    <property type="component" value="Unassembled WGS sequence"/>
</dbReference>
<sequence>MLPHSTHTHSCTLLHSAYIFSRFCSRTLPDLSIGEASRTYFRRPQTDYLWLQTSRRSTNQPPIARRFRAPRRGGMCSSAEIIWLHQLAPSVGNVEGRQDVTKEE</sequence>
<organism evidence="1 2">
    <name type="scientific">Dorcoceras hygrometricum</name>
    <dbReference type="NCBI Taxonomy" id="472368"/>
    <lineage>
        <taxon>Eukaryota</taxon>
        <taxon>Viridiplantae</taxon>
        <taxon>Streptophyta</taxon>
        <taxon>Embryophyta</taxon>
        <taxon>Tracheophyta</taxon>
        <taxon>Spermatophyta</taxon>
        <taxon>Magnoliopsida</taxon>
        <taxon>eudicotyledons</taxon>
        <taxon>Gunneridae</taxon>
        <taxon>Pentapetalae</taxon>
        <taxon>asterids</taxon>
        <taxon>lamiids</taxon>
        <taxon>Lamiales</taxon>
        <taxon>Gesneriaceae</taxon>
        <taxon>Didymocarpoideae</taxon>
        <taxon>Trichosporeae</taxon>
        <taxon>Loxocarpinae</taxon>
        <taxon>Dorcoceras</taxon>
    </lineage>
</organism>
<protein>
    <submittedName>
        <fullName evidence="1">Uncharacterized protein</fullName>
    </submittedName>
</protein>
<reference evidence="1 2" key="1">
    <citation type="journal article" date="2015" name="Proc. Natl. Acad. Sci. U.S.A.">
        <title>The resurrection genome of Boea hygrometrica: A blueprint for survival of dehydration.</title>
        <authorList>
            <person name="Xiao L."/>
            <person name="Yang G."/>
            <person name="Zhang L."/>
            <person name="Yang X."/>
            <person name="Zhao S."/>
            <person name="Ji Z."/>
            <person name="Zhou Q."/>
            <person name="Hu M."/>
            <person name="Wang Y."/>
            <person name="Chen M."/>
            <person name="Xu Y."/>
            <person name="Jin H."/>
            <person name="Xiao X."/>
            <person name="Hu G."/>
            <person name="Bao F."/>
            <person name="Hu Y."/>
            <person name="Wan P."/>
            <person name="Li L."/>
            <person name="Deng X."/>
            <person name="Kuang T."/>
            <person name="Xiang C."/>
            <person name="Zhu J.K."/>
            <person name="Oliver M.J."/>
            <person name="He Y."/>
        </authorList>
    </citation>
    <scope>NUCLEOTIDE SEQUENCE [LARGE SCALE GENOMIC DNA]</scope>
    <source>
        <strain evidence="2">cv. XS01</strain>
    </source>
</reference>
<gene>
    <name evidence="1" type="ORF">F511_04160</name>
</gene>
<proteinExistence type="predicted"/>
<dbReference type="AlphaFoldDB" id="A0A2Z7BIK5"/>
<name>A0A2Z7BIK5_9LAMI</name>
<evidence type="ECO:0000313" key="1">
    <source>
        <dbReference type="EMBL" id="KZV33935.1"/>
    </source>
</evidence>
<dbReference type="EMBL" id="KV005645">
    <property type="protein sequence ID" value="KZV33935.1"/>
    <property type="molecule type" value="Genomic_DNA"/>
</dbReference>
<evidence type="ECO:0000313" key="2">
    <source>
        <dbReference type="Proteomes" id="UP000250235"/>
    </source>
</evidence>
<accession>A0A2Z7BIK5</accession>
<keyword evidence="2" id="KW-1185">Reference proteome</keyword>